<dbReference type="RefSeq" id="WP_135254071.1">
    <property type="nucleotide sequence ID" value="NZ_CP038865.1"/>
</dbReference>
<evidence type="ECO:0000256" key="2">
    <source>
        <dbReference type="ARBA" id="ARBA00017562"/>
    </source>
</evidence>
<dbReference type="InterPro" id="IPR001882">
    <property type="entry name" value="Biotin_BS"/>
</dbReference>
<organism evidence="10 12">
    <name type="scientific">Vagococcus xieshaowenii</name>
    <dbReference type="NCBI Taxonomy" id="2562451"/>
    <lineage>
        <taxon>Bacteria</taxon>
        <taxon>Bacillati</taxon>
        <taxon>Bacillota</taxon>
        <taxon>Bacilli</taxon>
        <taxon>Lactobacillales</taxon>
        <taxon>Enterococcaceae</taxon>
        <taxon>Vagococcus</taxon>
    </lineage>
</organism>
<dbReference type="Proteomes" id="UP000296883">
    <property type="component" value="Chromosome"/>
</dbReference>
<dbReference type="PROSITE" id="PS00188">
    <property type="entry name" value="BIOTIN"/>
    <property type="match status" value="1"/>
</dbReference>
<dbReference type="SUPFAM" id="SSF51230">
    <property type="entry name" value="Single hybrid motif"/>
    <property type="match status" value="1"/>
</dbReference>
<keyword evidence="3 8" id="KW-0444">Lipid biosynthesis</keyword>
<dbReference type="InterPro" id="IPR000089">
    <property type="entry name" value="Biotin_lipoyl"/>
</dbReference>
<evidence type="ECO:0000256" key="4">
    <source>
        <dbReference type="ARBA" id="ARBA00022832"/>
    </source>
</evidence>
<name>A0A4Z0DBV5_9ENTE</name>
<keyword evidence="4 8" id="KW-0276">Fatty acid metabolism</keyword>
<comment type="function">
    <text evidence="8">This protein is a component of the acetyl coenzyme A carboxylase complex; first, biotin carboxylase catalyzes the carboxylation of the carrier protein and then the transcarboxylase transfers the carboxyl group to form malonyl-CoA.</text>
</comment>
<evidence type="ECO:0000313" key="13">
    <source>
        <dbReference type="Proteomes" id="UP000297725"/>
    </source>
</evidence>
<evidence type="ECO:0000313" key="11">
    <source>
        <dbReference type="EMBL" id="TFZ42278.1"/>
    </source>
</evidence>
<accession>A0A4Z0DBV5</accession>
<dbReference type="Pfam" id="PF00364">
    <property type="entry name" value="Biotin_lipoyl"/>
    <property type="match status" value="1"/>
</dbReference>
<evidence type="ECO:0000256" key="3">
    <source>
        <dbReference type="ARBA" id="ARBA00022516"/>
    </source>
</evidence>
<keyword evidence="7 8" id="KW-0092">Biotin</keyword>
<dbReference type="OrthoDB" id="9811735at2"/>
<evidence type="ECO:0000256" key="6">
    <source>
        <dbReference type="ARBA" id="ARBA00023160"/>
    </source>
</evidence>
<dbReference type="AlphaFoldDB" id="A0A4Z0DBV5"/>
<dbReference type="GO" id="GO:0006633">
    <property type="term" value="P:fatty acid biosynthetic process"/>
    <property type="evidence" value="ECO:0007669"/>
    <property type="project" value="UniProtKB-UniPathway"/>
</dbReference>
<dbReference type="UniPathway" id="UPA00094"/>
<keyword evidence="6 8" id="KW-0275">Fatty acid biosynthesis</keyword>
<accession>A0A7Z1Y8T0</accession>
<dbReference type="EMBL" id="CP038865">
    <property type="protein sequence ID" value="QCA28334.1"/>
    <property type="molecule type" value="Genomic_DNA"/>
</dbReference>
<reference evidence="10 12" key="2">
    <citation type="journal article" date="2020" name="Int. J. Syst. Evol. Microbiol.">
        <title>Vagococcus xieshaowenii sp. nov., isolated from snow finch (Montifringilla taczanowskii) cloacal content.</title>
        <authorList>
            <person name="Ge Y."/>
            <person name="Yang J."/>
            <person name="Lai X.H."/>
            <person name="Zhang G."/>
            <person name="Jin D."/>
            <person name="Lu S."/>
            <person name="Wang B."/>
            <person name="Huang Y."/>
            <person name="Huang Y."/>
            <person name="Ren Z."/>
            <person name="Zhang X."/>
            <person name="Xu J."/>
        </authorList>
    </citation>
    <scope>NUCLEOTIDE SEQUENCE [LARGE SCALE GENOMIC DNA]</scope>
    <source>
        <strain evidence="10">Personal::cf-49</strain>
        <strain evidence="12">personal::cf-49</strain>
    </source>
</reference>
<evidence type="ECO:0000313" key="10">
    <source>
        <dbReference type="EMBL" id="QCA28334.1"/>
    </source>
</evidence>
<evidence type="ECO:0000256" key="1">
    <source>
        <dbReference type="ARBA" id="ARBA00005194"/>
    </source>
</evidence>
<sequence>MNYSELRELLTQFDESSVRFIDLTNGDFHLVLNKDKAEFVQPTVPLAVSAPVNVEESTVSEPIAQDQVTETAPVVTTAEQITSPLVGVAYLKPAPDQPVFKSVGDSVKKGDVLCIVEAMKVMNEIVSDRDGVIVEINIENEEVVEYGQALFTVQ</sequence>
<dbReference type="GO" id="GO:0003989">
    <property type="term" value="F:acetyl-CoA carboxylase activity"/>
    <property type="evidence" value="ECO:0007669"/>
    <property type="project" value="InterPro"/>
</dbReference>
<dbReference type="InterPro" id="IPR050709">
    <property type="entry name" value="Biotin_Carboxyl_Carrier/Decarb"/>
</dbReference>
<evidence type="ECO:0000256" key="7">
    <source>
        <dbReference type="ARBA" id="ARBA00023267"/>
    </source>
</evidence>
<proteinExistence type="predicted"/>
<dbReference type="CDD" id="cd06850">
    <property type="entry name" value="biotinyl_domain"/>
    <property type="match status" value="1"/>
</dbReference>
<feature type="domain" description="Lipoyl-binding" evidence="9">
    <location>
        <begin position="78"/>
        <end position="154"/>
    </location>
</feature>
<dbReference type="Proteomes" id="UP000297725">
    <property type="component" value="Unassembled WGS sequence"/>
</dbReference>
<keyword evidence="5 8" id="KW-0443">Lipid metabolism</keyword>
<comment type="pathway">
    <text evidence="1 8">Lipid metabolism; fatty acid biosynthesis.</text>
</comment>
<evidence type="ECO:0000313" key="12">
    <source>
        <dbReference type="Proteomes" id="UP000296883"/>
    </source>
</evidence>
<dbReference type="Gene3D" id="2.40.50.100">
    <property type="match status" value="1"/>
</dbReference>
<evidence type="ECO:0000256" key="5">
    <source>
        <dbReference type="ARBA" id="ARBA00023098"/>
    </source>
</evidence>
<reference evidence="11 13" key="1">
    <citation type="submission" date="2019-03" db="EMBL/GenBank/DDBJ databases">
        <title>Vagococcus sp. was isolated fron gut of Carduelis flavirostris.</title>
        <authorList>
            <person name="Ge Y."/>
        </authorList>
    </citation>
    <scope>NUCLEOTIDE SEQUENCE [LARGE SCALE GENOMIC DNA]</scope>
    <source>
        <strain evidence="11 13">CF-210</strain>
    </source>
</reference>
<protein>
    <recommendedName>
        <fullName evidence="2 8">Biotin carboxyl carrier protein of acetyl-CoA carboxylase</fullName>
    </recommendedName>
</protein>
<dbReference type="EMBL" id="SRHU01000013">
    <property type="protein sequence ID" value="TFZ42278.1"/>
    <property type="molecule type" value="Genomic_DNA"/>
</dbReference>
<dbReference type="PANTHER" id="PTHR45266:SF3">
    <property type="entry name" value="OXALOACETATE DECARBOXYLASE ALPHA CHAIN"/>
    <property type="match status" value="1"/>
</dbReference>
<evidence type="ECO:0000256" key="8">
    <source>
        <dbReference type="RuleBase" id="RU364072"/>
    </source>
</evidence>
<dbReference type="InterPro" id="IPR001249">
    <property type="entry name" value="AcCoA_biotinCC"/>
</dbReference>
<dbReference type="KEGG" id="vac:E4Z98_03035"/>
<dbReference type="GO" id="GO:0009317">
    <property type="term" value="C:acetyl-CoA carboxylase complex"/>
    <property type="evidence" value="ECO:0007669"/>
    <property type="project" value="InterPro"/>
</dbReference>
<dbReference type="PANTHER" id="PTHR45266">
    <property type="entry name" value="OXALOACETATE DECARBOXYLASE ALPHA CHAIN"/>
    <property type="match status" value="1"/>
</dbReference>
<dbReference type="NCBIfam" id="TIGR00531">
    <property type="entry name" value="BCCP"/>
    <property type="match status" value="1"/>
</dbReference>
<keyword evidence="12" id="KW-1185">Reference proteome</keyword>
<gene>
    <name evidence="10" type="primary">accB</name>
    <name evidence="11" type="ORF">E4031_03615</name>
    <name evidence="10" type="ORF">E4Z98_03035</name>
</gene>
<dbReference type="InterPro" id="IPR011053">
    <property type="entry name" value="Single_hybrid_motif"/>
</dbReference>
<evidence type="ECO:0000259" key="9">
    <source>
        <dbReference type="PROSITE" id="PS50968"/>
    </source>
</evidence>
<dbReference type="PROSITE" id="PS50968">
    <property type="entry name" value="BIOTINYL_LIPOYL"/>
    <property type="match status" value="1"/>
</dbReference>
<dbReference type="PRINTS" id="PR01071">
    <property type="entry name" value="ACOABIOTINCC"/>
</dbReference>